<evidence type="ECO:0000313" key="6">
    <source>
        <dbReference type="EMBL" id="CDR38029.1"/>
    </source>
</evidence>
<dbReference type="VEuPathDB" id="FungiDB:BON22_5441"/>
<sequence>MLLPPDNFGLVDSGIYRCSKLDAINFAFLETLQLKSIAILDNETPVMKNFENFMKLNGIKAYRFENQAINTEISESNTDWMVFTPDIIQKVFKVLLNNNNYNLLVIDKTNVMIGLLRKVCKWNYSSLISEYRLYSGKNSNYFSETFLELATITLSSNAQGQRRLTHDMTDRPPLIARASSRRFSEDAMEVDDDDIDNEENLLSASPKVPKALLKMAELRKKSKMSSDEASESPSHTKNVTVNAEGTFPGAWAQHDGFKFYTAGRVFKNVETINVELPPENQLPEWFIVQRQMWDAGL</sequence>
<dbReference type="PANTHER" id="PTHR31126">
    <property type="entry name" value="TYROSINE-PROTEIN PHOSPHATASE"/>
    <property type="match status" value="1"/>
</dbReference>
<dbReference type="OrthoDB" id="6375174at2759"/>
<keyword evidence="4" id="KW-0378">Hydrolase</keyword>
<comment type="subcellular location">
    <subcellularLocation>
        <location evidence="1">Cytoplasm</location>
    </subcellularLocation>
</comment>
<dbReference type="InterPro" id="IPR020428">
    <property type="entry name" value="PFA-DSPs"/>
</dbReference>
<dbReference type="EMBL" id="LK052886">
    <property type="protein sequence ID" value="CDR38029.1"/>
    <property type="molecule type" value="Genomic_DNA"/>
</dbReference>
<organism evidence="6">
    <name type="scientific">Cyberlindnera fabianii</name>
    <name type="common">Yeast</name>
    <name type="synonym">Hansenula fabianii</name>
    <dbReference type="NCBI Taxonomy" id="36022"/>
    <lineage>
        <taxon>Eukaryota</taxon>
        <taxon>Fungi</taxon>
        <taxon>Dikarya</taxon>
        <taxon>Ascomycota</taxon>
        <taxon>Saccharomycotina</taxon>
        <taxon>Saccharomycetes</taxon>
        <taxon>Phaffomycetales</taxon>
        <taxon>Phaffomycetaceae</taxon>
        <taxon>Cyberlindnera</taxon>
    </lineage>
</organism>
<dbReference type="AlphaFoldDB" id="A0A061AKE2"/>
<dbReference type="PRINTS" id="PR01911">
    <property type="entry name" value="PFDSPHPHTASE"/>
</dbReference>
<feature type="compositionally biased region" description="Polar residues" evidence="5">
    <location>
        <begin position="231"/>
        <end position="241"/>
    </location>
</feature>
<dbReference type="SUPFAM" id="SSF52799">
    <property type="entry name" value="(Phosphotyrosine protein) phosphatases II"/>
    <property type="match status" value="1"/>
</dbReference>
<gene>
    <name evidence="6" type="ORF">CYFA0S_01e20362g</name>
</gene>
<dbReference type="InterPro" id="IPR004861">
    <property type="entry name" value="Siw14-like"/>
</dbReference>
<feature type="region of interest" description="Disordered" evidence="5">
    <location>
        <begin position="222"/>
        <end position="241"/>
    </location>
</feature>
<evidence type="ECO:0000256" key="2">
    <source>
        <dbReference type="ARBA" id="ARBA00009580"/>
    </source>
</evidence>
<dbReference type="FunFam" id="3.90.190.10:FF:000035">
    <property type="entry name" value="Tyrosine phosphatase, putative"/>
    <property type="match status" value="1"/>
</dbReference>
<accession>A0A061AKE2</accession>
<evidence type="ECO:0000256" key="3">
    <source>
        <dbReference type="ARBA" id="ARBA00022490"/>
    </source>
</evidence>
<name>A0A061AKE2_CYBFA</name>
<dbReference type="InterPro" id="IPR029021">
    <property type="entry name" value="Prot-tyrosine_phosphatase-like"/>
</dbReference>
<dbReference type="GO" id="GO:0016791">
    <property type="term" value="F:phosphatase activity"/>
    <property type="evidence" value="ECO:0007669"/>
    <property type="project" value="InterPro"/>
</dbReference>
<dbReference type="PANTHER" id="PTHR31126:SF70">
    <property type="entry name" value="PROTEIN OCA4"/>
    <property type="match status" value="1"/>
</dbReference>
<protein>
    <submittedName>
        <fullName evidence="6">CYFA0S01e20362g1_1</fullName>
    </submittedName>
</protein>
<evidence type="ECO:0000256" key="5">
    <source>
        <dbReference type="SAM" id="MobiDB-lite"/>
    </source>
</evidence>
<dbReference type="Gene3D" id="3.90.190.10">
    <property type="entry name" value="Protein tyrosine phosphatase superfamily"/>
    <property type="match status" value="1"/>
</dbReference>
<keyword evidence="3" id="KW-0963">Cytoplasm</keyword>
<reference evidence="6" key="1">
    <citation type="journal article" date="2014" name="Genome Announc.">
        <title>Genome sequence of the yeast Cyberlindnera fabianii (Hansenula fabianii).</title>
        <authorList>
            <person name="Freel K.C."/>
            <person name="Sarilar V."/>
            <person name="Neuveglise C."/>
            <person name="Devillers H."/>
            <person name="Friedrich A."/>
            <person name="Schacherer J."/>
        </authorList>
    </citation>
    <scope>NUCLEOTIDE SEQUENCE</scope>
    <source>
        <strain evidence="6">YJS4271</strain>
    </source>
</reference>
<comment type="similarity">
    <text evidence="2">Belongs to the protein-tyrosine phosphatase family.</text>
</comment>
<dbReference type="GO" id="GO:0005737">
    <property type="term" value="C:cytoplasm"/>
    <property type="evidence" value="ECO:0007669"/>
    <property type="project" value="UniProtKB-SubCell"/>
</dbReference>
<dbReference type="PhylomeDB" id="A0A061AKE2"/>
<proteinExistence type="inferred from homology"/>
<evidence type="ECO:0000256" key="1">
    <source>
        <dbReference type="ARBA" id="ARBA00004496"/>
    </source>
</evidence>
<evidence type="ECO:0000256" key="4">
    <source>
        <dbReference type="ARBA" id="ARBA00022801"/>
    </source>
</evidence>
<dbReference type="Pfam" id="PF03162">
    <property type="entry name" value="Y_phosphatase2"/>
    <property type="match status" value="1"/>
</dbReference>